<dbReference type="InterPro" id="IPR052527">
    <property type="entry name" value="Metal_cation-efflux_comp"/>
</dbReference>
<gene>
    <name evidence="6" type="ORF">H8E29_00075</name>
</gene>
<dbReference type="Gene3D" id="1.20.120.1630">
    <property type="match status" value="1"/>
</dbReference>
<dbReference type="PANTHER" id="PTHR43847">
    <property type="entry name" value="BLL3993 PROTEIN"/>
    <property type="match status" value="1"/>
</dbReference>
<feature type="transmembrane region" description="Helical" evidence="5">
    <location>
        <begin position="122"/>
        <end position="146"/>
    </location>
</feature>
<feature type="transmembrane region" description="Helical" evidence="5">
    <location>
        <begin position="178"/>
        <end position="200"/>
    </location>
</feature>
<protein>
    <submittedName>
        <fullName evidence="6">Isoprenylcysteine carboxylmethyltransferase family protein</fullName>
    </submittedName>
</protein>
<sequence length="243" mass="27582">MAEKFAEINKMDQPLPLWGVILVPIYILVWMSVLIFPFAGDWQWIYGWIFVITTTINLIVSYIIINNKNPRVIRNRSKIKKEGITDDTKKAVSSDQFIYPLIIIGFFGTLIVSSLGHRFDWFTLPFVVSIGSAVIMNVGLVVVNMATLQNSYASKLLDINKDQVLIDTGLYSQVRHPLYSGGIIVILFTPIVLGSLWGLIPALLGALSMVVRIEFEEEMLLKGMEGYKDYQSRVKYKLIPKVY</sequence>
<dbReference type="GO" id="GO:0004671">
    <property type="term" value="F:protein C-terminal S-isoprenylcysteine carboxyl O-methyltransferase activity"/>
    <property type="evidence" value="ECO:0007669"/>
    <property type="project" value="InterPro"/>
</dbReference>
<evidence type="ECO:0000256" key="1">
    <source>
        <dbReference type="ARBA" id="ARBA00004141"/>
    </source>
</evidence>
<proteinExistence type="predicted"/>
<comment type="subcellular location">
    <subcellularLocation>
        <location evidence="1">Membrane</location>
        <topology evidence="1">Multi-pass membrane protein</topology>
    </subcellularLocation>
</comment>
<feature type="transmembrane region" description="Helical" evidence="5">
    <location>
        <begin position="45"/>
        <end position="65"/>
    </location>
</feature>
<comment type="caution">
    <text evidence="6">The sequence shown here is derived from an EMBL/GenBank/DDBJ whole genome shotgun (WGS) entry which is preliminary data.</text>
</comment>
<dbReference type="GO" id="GO:0016020">
    <property type="term" value="C:membrane"/>
    <property type="evidence" value="ECO:0007669"/>
    <property type="project" value="UniProtKB-SubCell"/>
</dbReference>
<dbReference type="Pfam" id="PF04140">
    <property type="entry name" value="ICMT"/>
    <property type="match status" value="1"/>
</dbReference>
<dbReference type="EMBL" id="JACNJN010000006">
    <property type="protein sequence ID" value="MBC8333639.1"/>
    <property type="molecule type" value="Genomic_DNA"/>
</dbReference>
<evidence type="ECO:0000256" key="4">
    <source>
        <dbReference type="ARBA" id="ARBA00023136"/>
    </source>
</evidence>
<keyword evidence="4 5" id="KW-0472">Membrane</keyword>
<organism evidence="6 7">
    <name type="scientific">Candidatus Desulfolinea nitratireducens</name>
    <dbReference type="NCBI Taxonomy" id="2841698"/>
    <lineage>
        <taxon>Bacteria</taxon>
        <taxon>Bacillati</taxon>
        <taxon>Chloroflexota</taxon>
        <taxon>Anaerolineae</taxon>
        <taxon>Anaerolineales</taxon>
        <taxon>Anaerolineales incertae sedis</taxon>
        <taxon>Candidatus Desulfolinea</taxon>
    </lineage>
</organism>
<reference evidence="6 7" key="1">
    <citation type="submission" date="2020-08" db="EMBL/GenBank/DDBJ databases">
        <title>Bridging the membrane lipid divide: bacteria of the FCB group superphylum have the potential to synthesize archaeal ether lipids.</title>
        <authorList>
            <person name="Villanueva L."/>
            <person name="Von Meijenfeldt F.A.B."/>
            <person name="Westbye A.B."/>
            <person name="Yadav S."/>
            <person name="Hopmans E.C."/>
            <person name="Dutilh B.E."/>
            <person name="Sinninghe Damste J.S."/>
        </authorList>
    </citation>
    <scope>NUCLEOTIDE SEQUENCE [LARGE SCALE GENOMIC DNA]</scope>
    <source>
        <strain evidence="6">NIOZ-UU36</strain>
    </source>
</reference>
<evidence type="ECO:0000256" key="3">
    <source>
        <dbReference type="ARBA" id="ARBA00022989"/>
    </source>
</evidence>
<dbReference type="Proteomes" id="UP000614469">
    <property type="component" value="Unassembled WGS sequence"/>
</dbReference>
<feature type="transmembrane region" description="Helical" evidence="5">
    <location>
        <begin position="15"/>
        <end position="39"/>
    </location>
</feature>
<evidence type="ECO:0000313" key="7">
    <source>
        <dbReference type="Proteomes" id="UP000614469"/>
    </source>
</evidence>
<accession>A0A8J6NGY5</accession>
<keyword evidence="2 5" id="KW-0812">Transmembrane</keyword>
<evidence type="ECO:0000313" key="6">
    <source>
        <dbReference type="EMBL" id="MBC8333639.1"/>
    </source>
</evidence>
<name>A0A8J6NGY5_9CHLR</name>
<evidence type="ECO:0000256" key="2">
    <source>
        <dbReference type="ARBA" id="ARBA00022692"/>
    </source>
</evidence>
<dbReference type="PANTHER" id="PTHR43847:SF1">
    <property type="entry name" value="BLL3993 PROTEIN"/>
    <property type="match status" value="1"/>
</dbReference>
<keyword evidence="3 5" id="KW-1133">Transmembrane helix</keyword>
<dbReference type="InterPro" id="IPR007269">
    <property type="entry name" value="ICMT_MeTrfase"/>
</dbReference>
<dbReference type="AlphaFoldDB" id="A0A8J6NGY5"/>
<evidence type="ECO:0000256" key="5">
    <source>
        <dbReference type="SAM" id="Phobius"/>
    </source>
</evidence>
<feature type="transmembrane region" description="Helical" evidence="5">
    <location>
        <begin position="97"/>
        <end position="116"/>
    </location>
</feature>